<feature type="transmembrane region" description="Helical" evidence="1">
    <location>
        <begin position="6"/>
        <end position="23"/>
    </location>
</feature>
<gene>
    <name evidence="2" type="ORF">CD29_19810</name>
</gene>
<name>A0A0A3IF93_9BACL</name>
<organism evidence="2 3">
    <name type="scientific">Ureibacillus manganicus DSM 26584</name>
    <dbReference type="NCBI Taxonomy" id="1384049"/>
    <lineage>
        <taxon>Bacteria</taxon>
        <taxon>Bacillati</taxon>
        <taxon>Bacillota</taxon>
        <taxon>Bacilli</taxon>
        <taxon>Bacillales</taxon>
        <taxon>Caryophanaceae</taxon>
        <taxon>Ureibacillus</taxon>
    </lineage>
</organism>
<proteinExistence type="predicted"/>
<feature type="transmembrane region" description="Helical" evidence="1">
    <location>
        <begin position="100"/>
        <end position="120"/>
    </location>
</feature>
<dbReference type="EMBL" id="JPVN01000050">
    <property type="protein sequence ID" value="KGR73532.1"/>
    <property type="molecule type" value="Genomic_DNA"/>
</dbReference>
<evidence type="ECO:0000313" key="2">
    <source>
        <dbReference type="EMBL" id="KGR73532.1"/>
    </source>
</evidence>
<evidence type="ECO:0000313" key="3">
    <source>
        <dbReference type="Proteomes" id="UP000030416"/>
    </source>
</evidence>
<sequence length="132" mass="15301">MQLHEILIFGGIWGWLMIFFLTPPHHNVSNEPQEKSSIMTFSKVFQISLIRVVLHKKAILALVLFVATIIYFWSYFESIEVYRQIHGEDGFRLISPKVDGIYYVFGVTIYTAVLYLCAVINRADKLIKSTIE</sequence>
<dbReference type="Proteomes" id="UP000030416">
    <property type="component" value="Unassembled WGS sequence"/>
</dbReference>
<protein>
    <submittedName>
        <fullName evidence="2">Uncharacterized protein</fullName>
    </submittedName>
</protein>
<feature type="transmembrane region" description="Helical" evidence="1">
    <location>
        <begin position="58"/>
        <end position="76"/>
    </location>
</feature>
<reference evidence="2 3" key="1">
    <citation type="submission" date="2014-02" db="EMBL/GenBank/DDBJ databases">
        <title>Draft genome sequence of Lysinibacillus manganicus DSM 26584T.</title>
        <authorList>
            <person name="Zhang F."/>
            <person name="Wang G."/>
            <person name="Zhang L."/>
        </authorList>
    </citation>
    <scope>NUCLEOTIDE SEQUENCE [LARGE SCALE GENOMIC DNA]</scope>
    <source>
        <strain evidence="2 3">DSM 26584</strain>
    </source>
</reference>
<keyword evidence="3" id="KW-1185">Reference proteome</keyword>
<dbReference type="RefSeq" id="WP_036190546.1">
    <property type="nucleotide sequence ID" value="NZ_AVDA01000050.1"/>
</dbReference>
<evidence type="ECO:0000256" key="1">
    <source>
        <dbReference type="SAM" id="Phobius"/>
    </source>
</evidence>
<keyword evidence="1" id="KW-0472">Membrane</keyword>
<dbReference type="OrthoDB" id="2437417at2"/>
<accession>A0A0A3IF93</accession>
<keyword evidence="1" id="KW-1133">Transmembrane helix</keyword>
<dbReference type="AlphaFoldDB" id="A0A0A3IF93"/>
<comment type="caution">
    <text evidence="2">The sequence shown here is derived from an EMBL/GenBank/DDBJ whole genome shotgun (WGS) entry which is preliminary data.</text>
</comment>
<keyword evidence="1" id="KW-0812">Transmembrane</keyword>